<dbReference type="GO" id="GO:0006351">
    <property type="term" value="P:DNA-templated transcription"/>
    <property type="evidence" value="ECO:0007669"/>
    <property type="project" value="UniProtKB-UniRule"/>
</dbReference>
<proteinExistence type="inferred from homology"/>
<evidence type="ECO:0000256" key="6">
    <source>
        <dbReference type="ARBA" id="ARBA00022695"/>
    </source>
</evidence>
<evidence type="ECO:0000313" key="12">
    <source>
        <dbReference type="Proteomes" id="UP000628775"/>
    </source>
</evidence>
<gene>
    <name evidence="10 11" type="primary">rpoZ</name>
    <name evidence="11" type="ORF">GCM10011391_20640</name>
</gene>
<evidence type="ECO:0000256" key="9">
    <source>
        <dbReference type="ARBA" id="ARBA00048552"/>
    </source>
</evidence>
<evidence type="ECO:0000256" key="4">
    <source>
        <dbReference type="ARBA" id="ARBA00022478"/>
    </source>
</evidence>
<name>A0A8J2VZP8_9BACL</name>
<dbReference type="NCBIfam" id="TIGR00690">
    <property type="entry name" value="rpoZ"/>
    <property type="match status" value="1"/>
</dbReference>
<evidence type="ECO:0000256" key="7">
    <source>
        <dbReference type="ARBA" id="ARBA00023163"/>
    </source>
</evidence>
<comment type="subunit">
    <text evidence="10">The RNAP catalytic core consists of 2 alpha, 1 beta, 1 beta' and 1 omega subunit. When a sigma factor is associated with the core the holoenzyme is formed, which can initiate transcription.</text>
</comment>
<evidence type="ECO:0000256" key="3">
    <source>
        <dbReference type="ARBA" id="ARBA00013725"/>
    </source>
</evidence>
<keyword evidence="7 10" id="KW-0804">Transcription</keyword>
<dbReference type="EMBL" id="BMIR01000008">
    <property type="protein sequence ID" value="GGE41755.1"/>
    <property type="molecule type" value="Genomic_DNA"/>
</dbReference>
<evidence type="ECO:0000256" key="5">
    <source>
        <dbReference type="ARBA" id="ARBA00022679"/>
    </source>
</evidence>
<dbReference type="GO" id="GO:0003677">
    <property type="term" value="F:DNA binding"/>
    <property type="evidence" value="ECO:0007669"/>
    <property type="project" value="UniProtKB-UniRule"/>
</dbReference>
<dbReference type="PANTHER" id="PTHR34476:SF1">
    <property type="entry name" value="DNA-DIRECTED RNA POLYMERASE SUBUNIT OMEGA"/>
    <property type="match status" value="1"/>
</dbReference>
<dbReference type="InterPro" id="IPR003716">
    <property type="entry name" value="DNA-dir_RNA_pol_omega"/>
</dbReference>
<evidence type="ECO:0000256" key="10">
    <source>
        <dbReference type="HAMAP-Rule" id="MF_00366"/>
    </source>
</evidence>
<comment type="function">
    <text evidence="10">Promotes RNA polymerase assembly. Latches the N- and C-terminal regions of the beta' subunit thereby facilitating its interaction with the beta and alpha subunits.</text>
</comment>
<comment type="caution">
    <text evidence="11">The sequence shown here is derived from an EMBL/GenBank/DDBJ whole genome shotgun (WGS) entry which is preliminary data.</text>
</comment>
<dbReference type="InterPro" id="IPR036161">
    <property type="entry name" value="RPB6/omega-like_sf"/>
</dbReference>
<dbReference type="AlphaFoldDB" id="A0A8J2VZP8"/>
<dbReference type="Proteomes" id="UP000628775">
    <property type="component" value="Unassembled WGS sequence"/>
</dbReference>
<comment type="similarity">
    <text evidence="1 10">Belongs to the RNA polymerase subunit omega family.</text>
</comment>
<evidence type="ECO:0000256" key="1">
    <source>
        <dbReference type="ARBA" id="ARBA00006711"/>
    </source>
</evidence>
<dbReference type="HAMAP" id="MF_00366">
    <property type="entry name" value="RNApol_bact_RpoZ"/>
    <property type="match status" value="1"/>
</dbReference>
<dbReference type="EC" id="2.7.7.6" evidence="2 10"/>
<dbReference type="PANTHER" id="PTHR34476">
    <property type="entry name" value="DNA-DIRECTED RNA POLYMERASE SUBUNIT OMEGA"/>
    <property type="match status" value="1"/>
</dbReference>
<dbReference type="Pfam" id="PF01192">
    <property type="entry name" value="RNA_pol_Rpb6"/>
    <property type="match status" value="1"/>
</dbReference>
<accession>A0A8J2VZP8</accession>
<dbReference type="GO" id="GO:0003899">
    <property type="term" value="F:DNA-directed RNA polymerase activity"/>
    <property type="evidence" value="ECO:0007669"/>
    <property type="project" value="UniProtKB-UniRule"/>
</dbReference>
<evidence type="ECO:0000256" key="2">
    <source>
        <dbReference type="ARBA" id="ARBA00012418"/>
    </source>
</evidence>
<comment type="catalytic activity">
    <reaction evidence="9 10">
        <text>RNA(n) + a ribonucleoside 5'-triphosphate = RNA(n+1) + diphosphate</text>
        <dbReference type="Rhea" id="RHEA:21248"/>
        <dbReference type="Rhea" id="RHEA-COMP:14527"/>
        <dbReference type="Rhea" id="RHEA-COMP:17342"/>
        <dbReference type="ChEBI" id="CHEBI:33019"/>
        <dbReference type="ChEBI" id="CHEBI:61557"/>
        <dbReference type="ChEBI" id="CHEBI:140395"/>
        <dbReference type="EC" id="2.7.7.6"/>
    </reaction>
</comment>
<sequence length="70" mass="7988">MMLYPSIDTLLEQIDSKYTLVTLSAKRARDLAVSEKPLIKNIHSDKLVGTALEEINAGIIKFKHEEYVER</sequence>
<keyword evidence="4 10" id="KW-0240">DNA-directed RNA polymerase</keyword>
<dbReference type="SMART" id="SM01409">
    <property type="entry name" value="RNA_pol_Rpb6"/>
    <property type="match status" value="1"/>
</dbReference>
<reference evidence="11" key="2">
    <citation type="submission" date="2020-09" db="EMBL/GenBank/DDBJ databases">
        <authorList>
            <person name="Sun Q."/>
            <person name="Zhou Y."/>
        </authorList>
    </citation>
    <scope>NUCLEOTIDE SEQUENCE</scope>
    <source>
        <strain evidence="11">CGMCC 1.15371</strain>
    </source>
</reference>
<dbReference type="Gene3D" id="3.90.940.10">
    <property type="match status" value="1"/>
</dbReference>
<keyword evidence="5 10" id="KW-0808">Transferase</keyword>
<protein>
    <recommendedName>
        <fullName evidence="3 10">DNA-directed RNA polymerase subunit omega</fullName>
        <shortName evidence="10">RNAP omega subunit</shortName>
        <ecNumber evidence="2 10">2.7.7.6</ecNumber>
    </recommendedName>
    <alternativeName>
        <fullName evidence="10">RNA polymerase omega subunit</fullName>
    </alternativeName>
    <alternativeName>
        <fullName evidence="8 10">Transcriptase subunit omega</fullName>
    </alternativeName>
</protein>
<dbReference type="InterPro" id="IPR006110">
    <property type="entry name" value="Pol_omega/Rpo6/RPB6"/>
</dbReference>
<reference evidence="11" key="1">
    <citation type="journal article" date="2014" name="Int. J. Syst. Evol. Microbiol.">
        <title>Complete genome sequence of Corynebacterium casei LMG S-19264T (=DSM 44701T), isolated from a smear-ripened cheese.</title>
        <authorList>
            <consortium name="US DOE Joint Genome Institute (JGI-PGF)"/>
            <person name="Walter F."/>
            <person name="Albersmeier A."/>
            <person name="Kalinowski J."/>
            <person name="Ruckert C."/>
        </authorList>
    </citation>
    <scope>NUCLEOTIDE SEQUENCE</scope>
    <source>
        <strain evidence="11">CGMCC 1.15371</strain>
    </source>
</reference>
<dbReference type="GO" id="GO:0000428">
    <property type="term" value="C:DNA-directed RNA polymerase complex"/>
    <property type="evidence" value="ECO:0007669"/>
    <property type="project" value="UniProtKB-KW"/>
</dbReference>
<evidence type="ECO:0000256" key="8">
    <source>
        <dbReference type="ARBA" id="ARBA00029924"/>
    </source>
</evidence>
<evidence type="ECO:0000313" key="11">
    <source>
        <dbReference type="EMBL" id="GGE41755.1"/>
    </source>
</evidence>
<keyword evidence="6 10" id="KW-0548">Nucleotidyltransferase</keyword>
<organism evidence="11 12">
    <name type="scientific">Pullulanibacillus camelliae</name>
    <dbReference type="NCBI Taxonomy" id="1707096"/>
    <lineage>
        <taxon>Bacteria</taxon>
        <taxon>Bacillati</taxon>
        <taxon>Bacillota</taxon>
        <taxon>Bacilli</taxon>
        <taxon>Bacillales</taxon>
        <taxon>Sporolactobacillaceae</taxon>
        <taxon>Pullulanibacillus</taxon>
    </lineage>
</organism>
<keyword evidence="12" id="KW-1185">Reference proteome</keyword>
<dbReference type="SUPFAM" id="SSF63562">
    <property type="entry name" value="RPB6/omega subunit-like"/>
    <property type="match status" value="1"/>
</dbReference>